<dbReference type="SUPFAM" id="SSF64438">
    <property type="entry name" value="CNF1/YfiH-like putative cysteine hydrolases"/>
    <property type="match status" value="1"/>
</dbReference>
<proteinExistence type="inferred from homology"/>
<evidence type="ECO:0000256" key="10">
    <source>
        <dbReference type="RuleBase" id="RU361274"/>
    </source>
</evidence>
<comment type="catalytic activity">
    <reaction evidence="7">
        <text>adenosine + H2O + H(+) = inosine + NH4(+)</text>
        <dbReference type="Rhea" id="RHEA:24408"/>
        <dbReference type="ChEBI" id="CHEBI:15377"/>
        <dbReference type="ChEBI" id="CHEBI:15378"/>
        <dbReference type="ChEBI" id="CHEBI:16335"/>
        <dbReference type="ChEBI" id="CHEBI:17596"/>
        <dbReference type="ChEBI" id="CHEBI:28938"/>
        <dbReference type="EC" id="3.5.4.4"/>
    </reaction>
    <physiologicalReaction direction="left-to-right" evidence="7">
        <dbReference type="Rhea" id="RHEA:24409"/>
    </physiologicalReaction>
</comment>
<evidence type="ECO:0000256" key="3">
    <source>
        <dbReference type="ARBA" id="ARBA00022679"/>
    </source>
</evidence>
<dbReference type="RefSeq" id="WP_004597737.1">
    <property type="nucleotide sequence ID" value="NC_017560.1"/>
</dbReference>
<sequence>MEVLIHKSVYYKIFDKTFNNSSHRYIQENHSINEAEILANIESITNYFKAQDILILNQVHSNQIVNADEHIVTIPEADGSITTKKNLVLTVQSADCVPVLLASDDGKIIGVAHAGWQGSINNIISNIVTKMIEKGAKNLIAVIGPAIAQSSYEVDDKYYKTFLSKDINNKRFFINSIKENHYMFDLPAFVELKLNESGVKDIKNITEDTYTNPSKYPSKRRSYHMQVPYNEKILSAIVIK</sequence>
<dbReference type="HOGENOM" id="CLU_065784_2_0_5"/>
<dbReference type="GO" id="GO:0005507">
    <property type="term" value="F:copper ion binding"/>
    <property type="evidence" value="ECO:0007669"/>
    <property type="project" value="TreeGrafter"/>
</dbReference>
<evidence type="ECO:0000313" key="11">
    <source>
        <dbReference type="EMBL" id="ADE30025.1"/>
    </source>
</evidence>
<evidence type="ECO:0000256" key="4">
    <source>
        <dbReference type="ARBA" id="ARBA00022723"/>
    </source>
</evidence>
<comment type="similarity">
    <text evidence="2 10">Belongs to the purine nucleoside phosphorylase YfiH/LACC1 family.</text>
</comment>
<keyword evidence="4" id="KW-0479">Metal-binding</keyword>
<dbReference type="GO" id="GO:0016787">
    <property type="term" value="F:hydrolase activity"/>
    <property type="evidence" value="ECO:0007669"/>
    <property type="project" value="UniProtKB-KW"/>
</dbReference>
<dbReference type="PATRIC" id="fig|449216.3.peg.501"/>
<comment type="catalytic activity">
    <reaction evidence="9">
        <text>S-methyl-5'-thioadenosine + phosphate = 5-(methylsulfanyl)-alpha-D-ribose 1-phosphate + adenine</text>
        <dbReference type="Rhea" id="RHEA:11852"/>
        <dbReference type="ChEBI" id="CHEBI:16708"/>
        <dbReference type="ChEBI" id="CHEBI:17509"/>
        <dbReference type="ChEBI" id="CHEBI:43474"/>
        <dbReference type="ChEBI" id="CHEBI:58533"/>
        <dbReference type="EC" id="2.4.2.28"/>
    </reaction>
    <physiologicalReaction direction="left-to-right" evidence="9">
        <dbReference type="Rhea" id="RHEA:11853"/>
    </physiologicalReaction>
</comment>
<dbReference type="EMBL" id="CP001584">
    <property type="protein sequence ID" value="ADE30025.1"/>
    <property type="molecule type" value="Genomic_DNA"/>
</dbReference>
<comment type="catalytic activity">
    <reaction evidence="8">
        <text>adenosine + phosphate = alpha-D-ribose 1-phosphate + adenine</text>
        <dbReference type="Rhea" id="RHEA:27642"/>
        <dbReference type="ChEBI" id="CHEBI:16335"/>
        <dbReference type="ChEBI" id="CHEBI:16708"/>
        <dbReference type="ChEBI" id="CHEBI:43474"/>
        <dbReference type="ChEBI" id="CHEBI:57720"/>
        <dbReference type="EC" id="2.4.2.1"/>
    </reaction>
    <physiologicalReaction direction="left-to-right" evidence="8">
        <dbReference type="Rhea" id="RHEA:27643"/>
    </physiologicalReaction>
</comment>
<reference evidence="11 12" key="1">
    <citation type="journal article" date="2010" name="Genome Res.">
        <title>Genomic, proteomic, and transcriptomic analysis of virulent and avirulent Rickettsia prowazekii reveals its adaptive mutation capabilities.</title>
        <authorList>
            <person name="Bechah Y."/>
            <person name="El Karkouri K."/>
            <person name="Mediannikov O."/>
            <person name="Leroy Q."/>
            <person name="Pelletier N."/>
            <person name="Robert C."/>
            <person name="Medigue C."/>
            <person name="Mege J.L."/>
            <person name="Raoult D."/>
        </authorList>
    </citation>
    <scope>NUCLEOTIDE SEQUENCE [LARGE SCALE GENOMIC DNA]</scope>
    <source>
        <strain evidence="11 12">Rp22</strain>
    </source>
</reference>
<evidence type="ECO:0000256" key="1">
    <source>
        <dbReference type="ARBA" id="ARBA00000553"/>
    </source>
</evidence>
<comment type="catalytic activity">
    <reaction evidence="1">
        <text>inosine + phosphate = alpha-D-ribose 1-phosphate + hypoxanthine</text>
        <dbReference type="Rhea" id="RHEA:27646"/>
        <dbReference type="ChEBI" id="CHEBI:17368"/>
        <dbReference type="ChEBI" id="CHEBI:17596"/>
        <dbReference type="ChEBI" id="CHEBI:43474"/>
        <dbReference type="ChEBI" id="CHEBI:57720"/>
        <dbReference type="EC" id="2.4.2.1"/>
    </reaction>
    <physiologicalReaction direction="left-to-right" evidence="1">
        <dbReference type="Rhea" id="RHEA:27647"/>
    </physiologicalReaction>
</comment>
<evidence type="ECO:0000256" key="5">
    <source>
        <dbReference type="ARBA" id="ARBA00022801"/>
    </source>
</evidence>
<evidence type="ECO:0000256" key="6">
    <source>
        <dbReference type="ARBA" id="ARBA00022833"/>
    </source>
</evidence>
<dbReference type="KEGG" id="rpq:rpr22_CDS481"/>
<dbReference type="GO" id="GO:0017061">
    <property type="term" value="F:S-methyl-5-thioadenosine phosphorylase activity"/>
    <property type="evidence" value="ECO:0007669"/>
    <property type="project" value="UniProtKB-EC"/>
</dbReference>
<evidence type="ECO:0000256" key="2">
    <source>
        <dbReference type="ARBA" id="ARBA00007353"/>
    </source>
</evidence>
<dbReference type="GeneID" id="57569618"/>
<evidence type="ECO:0000256" key="9">
    <source>
        <dbReference type="ARBA" id="ARBA00049893"/>
    </source>
</evidence>
<dbReference type="PANTHER" id="PTHR30616">
    <property type="entry name" value="UNCHARACTERIZED PROTEIN YFIH"/>
    <property type="match status" value="1"/>
</dbReference>
<dbReference type="Pfam" id="PF02578">
    <property type="entry name" value="Cu-oxidase_4"/>
    <property type="match status" value="1"/>
</dbReference>
<protein>
    <recommendedName>
        <fullName evidence="10">Purine nucleoside phosphorylase</fullName>
    </recommendedName>
</protein>
<dbReference type="InterPro" id="IPR038371">
    <property type="entry name" value="Cu_polyphenol_OxRdtase_sf"/>
</dbReference>
<dbReference type="CDD" id="cd16833">
    <property type="entry name" value="YfiH"/>
    <property type="match status" value="1"/>
</dbReference>
<evidence type="ECO:0000256" key="8">
    <source>
        <dbReference type="ARBA" id="ARBA00048968"/>
    </source>
</evidence>
<evidence type="ECO:0000256" key="7">
    <source>
        <dbReference type="ARBA" id="ARBA00047989"/>
    </source>
</evidence>
<dbReference type="Gene3D" id="3.60.140.10">
    <property type="entry name" value="CNF1/YfiH-like putative cysteine hydrolases"/>
    <property type="match status" value="1"/>
</dbReference>
<dbReference type="InterPro" id="IPR011324">
    <property type="entry name" value="Cytotoxic_necrot_fac-like_cat"/>
</dbReference>
<gene>
    <name evidence="11" type="ordered locus">rpr22_CDS481</name>
</gene>
<dbReference type="NCBIfam" id="TIGR00726">
    <property type="entry name" value="peptidoglycan editing factor PgeF"/>
    <property type="match status" value="1"/>
</dbReference>
<dbReference type="Proteomes" id="UP000006931">
    <property type="component" value="Chromosome"/>
</dbReference>
<accession>D5AX85</accession>
<dbReference type="SMR" id="D5AX85"/>
<dbReference type="PANTHER" id="PTHR30616:SF2">
    <property type="entry name" value="PURINE NUCLEOSIDE PHOSPHORYLASE LACC1"/>
    <property type="match status" value="1"/>
</dbReference>
<dbReference type="InterPro" id="IPR003730">
    <property type="entry name" value="Cu_polyphenol_OxRdtase"/>
</dbReference>
<name>D5AX85_RICPP</name>
<dbReference type="AlphaFoldDB" id="D5AX85"/>
<keyword evidence="3" id="KW-0808">Transferase</keyword>
<keyword evidence="5" id="KW-0378">Hydrolase</keyword>
<organism evidence="11 12">
    <name type="scientific">Rickettsia prowazekii (strain Rp22)</name>
    <dbReference type="NCBI Taxonomy" id="449216"/>
    <lineage>
        <taxon>Bacteria</taxon>
        <taxon>Pseudomonadati</taxon>
        <taxon>Pseudomonadota</taxon>
        <taxon>Alphaproteobacteria</taxon>
        <taxon>Rickettsiales</taxon>
        <taxon>Rickettsiaceae</taxon>
        <taxon>Rickettsieae</taxon>
        <taxon>Rickettsia</taxon>
        <taxon>typhus group</taxon>
    </lineage>
</organism>
<keyword evidence="6" id="KW-0862">Zinc</keyword>
<evidence type="ECO:0000313" key="12">
    <source>
        <dbReference type="Proteomes" id="UP000006931"/>
    </source>
</evidence>